<dbReference type="GO" id="GO:0141166">
    <property type="term" value="P:chromosomal 5-methylcytosine DNA demethylation pathway"/>
    <property type="evidence" value="ECO:0007669"/>
    <property type="project" value="UniProtKB-UniRule"/>
</dbReference>
<keyword evidence="4 11" id="KW-0479">Metal-binding</keyword>
<evidence type="ECO:0000256" key="1">
    <source>
        <dbReference type="ARBA" id="ARBA00004286"/>
    </source>
</evidence>
<dbReference type="PANTHER" id="PTHR23358:SF2">
    <property type="entry name" value="METHYLCYTOSINE DIOXYGENASE TET1"/>
    <property type="match status" value="1"/>
</dbReference>
<comment type="similarity">
    <text evidence="2 11">Belongs to the TET family.</text>
</comment>
<dbReference type="EMBL" id="JAULJE010000016">
    <property type="protein sequence ID" value="KAK1333728.1"/>
    <property type="molecule type" value="Genomic_DNA"/>
</dbReference>
<dbReference type="InterPro" id="IPR024779">
    <property type="entry name" value="2OGFeDO_JBP1/TET_oxygenase_dom"/>
</dbReference>
<comment type="catalytic activity">
    <reaction evidence="11">
        <text>a 5-methyl-2'-deoxycytidine in DNA + 2-oxoglutarate + O2 = a 5-hydroxymethyl-2'-deoxycytidine in DNA + succinate + CO2</text>
        <dbReference type="Rhea" id="RHEA:52636"/>
        <dbReference type="Rhea" id="RHEA-COMP:11370"/>
        <dbReference type="Rhea" id="RHEA-COMP:13315"/>
        <dbReference type="ChEBI" id="CHEBI:15379"/>
        <dbReference type="ChEBI" id="CHEBI:16526"/>
        <dbReference type="ChEBI" id="CHEBI:16810"/>
        <dbReference type="ChEBI" id="CHEBI:30031"/>
        <dbReference type="ChEBI" id="CHEBI:85454"/>
        <dbReference type="ChEBI" id="CHEBI:136731"/>
        <dbReference type="EC" id="1.14.11.80"/>
    </reaction>
</comment>
<keyword evidence="5 11" id="KW-0862">Zinc</keyword>
<comment type="cofactor">
    <cofactor evidence="11">
        <name>Fe(2+)</name>
        <dbReference type="ChEBI" id="CHEBI:29033"/>
    </cofactor>
    <text evidence="11">Binds 1 Fe(2+) ion per subunit.</text>
</comment>
<organism evidence="13 14">
    <name type="scientific">Cnephaeus nilssonii</name>
    <name type="common">Northern bat</name>
    <name type="synonym">Eptesicus nilssonii</name>
    <dbReference type="NCBI Taxonomy" id="3371016"/>
    <lineage>
        <taxon>Eukaryota</taxon>
        <taxon>Metazoa</taxon>
        <taxon>Chordata</taxon>
        <taxon>Craniata</taxon>
        <taxon>Vertebrata</taxon>
        <taxon>Euteleostomi</taxon>
        <taxon>Mammalia</taxon>
        <taxon>Eutheria</taxon>
        <taxon>Laurasiatheria</taxon>
        <taxon>Chiroptera</taxon>
        <taxon>Yangochiroptera</taxon>
        <taxon>Vespertilionidae</taxon>
        <taxon>Cnephaeus</taxon>
    </lineage>
</organism>
<comment type="function">
    <text evidence="11">Dioxygenase that catalyzes the conversion of the modified genomic base 5-methylcytosine (5mC) into 5-hydroxymethylcytosine (5hmC) and plays a key role in epigenetic chromatin reprogramming during embryonic development.</text>
</comment>
<sequence>MYFNGCKFGRSPSPRRFRIDPSSPLHTYYERITKGRIPERRYVRPEAICPGHEAMEKNLEDNLQSLATQLAPIYKQYAPVAYQNQVQFEHAAPDCRLGNREGRPFSGVTACVDFCTHAHRDIHNMNNGSTVVCTLTREDNRSFGVIPEDEQLHVLPLYKLSDTDEFGSREGMEAKIRSGAIDVLTPCRKKRTCFTQPIPRSGKKRAAMMTEVLKCKIKAVEKKLIPRIKRKNNSTTHNSKASFHHCRF</sequence>
<keyword evidence="8 11" id="KW-0408">Iron</keyword>
<evidence type="ECO:0000256" key="7">
    <source>
        <dbReference type="ARBA" id="ARBA00023002"/>
    </source>
</evidence>
<feature type="domain" description="Methylcytosine dioxygenase TET1-3 oxygenase" evidence="12">
    <location>
        <begin position="1"/>
        <end position="247"/>
    </location>
</feature>
<evidence type="ECO:0000313" key="14">
    <source>
        <dbReference type="Proteomes" id="UP001177744"/>
    </source>
</evidence>
<dbReference type="SMART" id="SM01333">
    <property type="entry name" value="Tet_JBP"/>
    <property type="match status" value="1"/>
</dbReference>
<comment type="cofactor">
    <cofactor evidence="11">
        <name>Zn(2+)</name>
        <dbReference type="ChEBI" id="CHEBI:29105"/>
    </cofactor>
    <text evidence="11">The zinc ions have a structural role.</text>
</comment>
<dbReference type="GO" id="GO:0008270">
    <property type="term" value="F:zinc ion binding"/>
    <property type="evidence" value="ECO:0007669"/>
    <property type="project" value="UniProtKB-UniRule"/>
</dbReference>
<comment type="subcellular location">
    <subcellularLocation>
        <location evidence="1">Chromosome</location>
    </subcellularLocation>
</comment>
<evidence type="ECO:0000256" key="8">
    <source>
        <dbReference type="ARBA" id="ARBA00023004"/>
    </source>
</evidence>
<reference evidence="13" key="1">
    <citation type="submission" date="2023-06" db="EMBL/GenBank/DDBJ databases">
        <title>Reference genome for the Northern bat (Eptesicus nilssonii), a most northern bat species.</title>
        <authorList>
            <person name="Laine V.N."/>
            <person name="Pulliainen A.T."/>
            <person name="Lilley T.M."/>
        </authorList>
    </citation>
    <scope>NUCLEOTIDE SEQUENCE</scope>
    <source>
        <strain evidence="13">BLF_Eptnil</strain>
        <tissue evidence="13">Kidney</tissue>
    </source>
</reference>
<dbReference type="InterPro" id="IPR046942">
    <property type="entry name" value="TET_oxygenase"/>
</dbReference>
<dbReference type="GO" id="GO:0045944">
    <property type="term" value="P:positive regulation of transcription by RNA polymerase II"/>
    <property type="evidence" value="ECO:0007669"/>
    <property type="project" value="TreeGrafter"/>
</dbReference>
<dbReference type="Proteomes" id="UP001177744">
    <property type="component" value="Unassembled WGS sequence"/>
</dbReference>
<dbReference type="GO" id="GO:0005634">
    <property type="term" value="C:nucleus"/>
    <property type="evidence" value="ECO:0007669"/>
    <property type="project" value="UniProtKB-UniRule"/>
</dbReference>
<evidence type="ECO:0000256" key="3">
    <source>
        <dbReference type="ARBA" id="ARBA00022454"/>
    </source>
</evidence>
<evidence type="ECO:0000256" key="5">
    <source>
        <dbReference type="ARBA" id="ARBA00022833"/>
    </source>
</evidence>
<dbReference type="EC" id="1.14.11.80" evidence="11"/>
<dbReference type="GO" id="GO:0040029">
    <property type="term" value="P:epigenetic regulation of gene expression"/>
    <property type="evidence" value="ECO:0007669"/>
    <property type="project" value="InterPro"/>
</dbReference>
<keyword evidence="14" id="KW-1185">Reference proteome</keyword>
<dbReference type="Pfam" id="PF12851">
    <property type="entry name" value="Tet_JBP"/>
    <property type="match status" value="1"/>
</dbReference>
<evidence type="ECO:0000256" key="6">
    <source>
        <dbReference type="ARBA" id="ARBA00022964"/>
    </source>
</evidence>
<accession>A0AA40HM66</accession>
<evidence type="ECO:0000256" key="2">
    <source>
        <dbReference type="ARBA" id="ARBA00007502"/>
    </source>
</evidence>
<comment type="catalytic activity">
    <reaction evidence="9 11">
        <text>a 5-formyl-2'-deoxycytidine in DNA + 2-oxoglutarate + O2 = a 5-carboxyl-2'-deoxycytidine in DNA + succinate + CO2 + H(+)</text>
        <dbReference type="Rhea" id="RHEA:53832"/>
        <dbReference type="Rhea" id="RHEA-COMP:13656"/>
        <dbReference type="Rhea" id="RHEA-COMP:13657"/>
        <dbReference type="ChEBI" id="CHEBI:15378"/>
        <dbReference type="ChEBI" id="CHEBI:15379"/>
        <dbReference type="ChEBI" id="CHEBI:16526"/>
        <dbReference type="ChEBI" id="CHEBI:16810"/>
        <dbReference type="ChEBI" id="CHEBI:30031"/>
        <dbReference type="ChEBI" id="CHEBI:137731"/>
        <dbReference type="ChEBI" id="CHEBI:137732"/>
        <dbReference type="EC" id="1.14.11.80"/>
    </reaction>
</comment>
<comment type="catalytic activity">
    <reaction evidence="10 11">
        <text>a 5-hydroxymethyl-2'-deoxycytidine in DNA + 2-oxoglutarate + O2 = a 5-formyl-2'-deoxycytidine in DNA + succinate + CO2 + H2O</text>
        <dbReference type="Rhea" id="RHEA:53828"/>
        <dbReference type="Rhea" id="RHEA-COMP:13315"/>
        <dbReference type="Rhea" id="RHEA-COMP:13656"/>
        <dbReference type="ChEBI" id="CHEBI:15377"/>
        <dbReference type="ChEBI" id="CHEBI:15379"/>
        <dbReference type="ChEBI" id="CHEBI:16526"/>
        <dbReference type="ChEBI" id="CHEBI:16810"/>
        <dbReference type="ChEBI" id="CHEBI:30031"/>
        <dbReference type="ChEBI" id="CHEBI:136731"/>
        <dbReference type="ChEBI" id="CHEBI:137731"/>
        <dbReference type="EC" id="1.14.11.80"/>
    </reaction>
</comment>
<comment type="caution">
    <text evidence="13">The sequence shown here is derived from an EMBL/GenBank/DDBJ whole genome shotgun (WGS) entry which is preliminary data.</text>
</comment>
<dbReference type="GO" id="GO:0070579">
    <property type="term" value="F:DNA 5-methylcytosine dioxygenase activity"/>
    <property type="evidence" value="ECO:0007669"/>
    <property type="project" value="UniProtKB-UniRule"/>
</dbReference>
<gene>
    <name evidence="13" type="ORF">QTO34_006115</name>
</gene>
<evidence type="ECO:0000256" key="4">
    <source>
        <dbReference type="ARBA" id="ARBA00022723"/>
    </source>
</evidence>
<proteinExistence type="inferred from homology"/>
<evidence type="ECO:0000256" key="11">
    <source>
        <dbReference type="RuleBase" id="RU367064"/>
    </source>
</evidence>
<evidence type="ECO:0000256" key="9">
    <source>
        <dbReference type="ARBA" id="ARBA00047840"/>
    </source>
</evidence>
<evidence type="ECO:0000256" key="10">
    <source>
        <dbReference type="ARBA" id="ARBA00049431"/>
    </source>
</evidence>
<dbReference type="PANTHER" id="PTHR23358">
    <property type="entry name" value="METHYLCYTOSINE DIOXYGENASE TET"/>
    <property type="match status" value="1"/>
</dbReference>
<protein>
    <recommendedName>
        <fullName evidence="11">Methylcytosine dioxygenase TET</fullName>
        <ecNumber evidence="11">1.14.11.80</ecNumber>
    </recommendedName>
</protein>
<dbReference type="AlphaFoldDB" id="A0AA40HM66"/>
<name>A0AA40HM66_CNENI</name>
<dbReference type="GO" id="GO:0005694">
    <property type="term" value="C:chromosome"/>
    <property type="evidence" value="ECO:0007669"/>
    <property type="project" value="UniProtKB-SubCell"/>
</dbReference>
<dbReference type="InterPro" id="IPR040175">
    <property type="entry name" value="TET1/2/3"/>
</dbReference>
<evidence type="ECO:0000259" key="12">
    <source>
        <dbReference type="SMART" id="SM01333"/>
    </source>
</evidence>
<evidence type="ECO:0000313" key="13">
    <source>
        <dbReference type="EMBL" id="KAK1333728.1"/>
    </source>
</evidence>
<keyword evidence="6 11" id="KW-0223">Dioxygenase</keyword>
<keyword evidence="7 11" id="KW-0560">Oxidoreductase</keyword>
<keyword evidence="3" id="KW-0158">Chromosome</keyword>